<dbReference type="GO" id="GO:0005228">
    <property type="term" value="F:intracellular sodium-activated potassium channel activity"/>
    <property type="evidence" value="ECO:0007669"/>
    <property type="project" value="TreeGrafter"/>
</dbReference>
<dbReference type="SUPFAM" id="SSF51735">
    <property type="entry name" value="NAD(P)-binding Rossmann-fold domains"/>
    <property type="match status" value="1"/>
</dbReference>
<reference evidence="16 17" key="1">
    <citation type="journal article" date="2019" name="Mol. Ecol. Resour.">
        <title>Chromosome-level genome assembly of Triplophysa tibetana, a fish adapted to the harsh high-altitude environment of the Tibetan Plateau.</title>
        <authorList>
            <person name="Yang X."/>
            <person name="Liu H."/>
            <person name="Ma Z."/>
            <person name="Zou Y."/>
            <person name="Zou M."/>
            <person name="Mao Y."/>
            <person name="Li X."/>
            <person name="Wang H."/>
            <person name="Chen T."/>
            <person name="Wang W."/>
            <person name="Yang R."/>
        </authorList>
    </citation>
    <scope>NUCLEOTIDE SEQUENCE [LARGE SCALE GENOMIC DNA]</scope>
    <source>
        <strain evidence="16">TTIB1903HZAU</strain>
        <tissue evidence="16">Muscle</tissue>
    </source>
</reference>
<keyword evidence="9" id="KW-0406">Ion transport</keyword>
<dbReference type="Pfam" id="PF03493">
    <property type="entry name" value="BK_channel_a"/>
    <property type="match status" value="1"/>
</dbReference>
<dbReference type="PANTHER" id="PTHR10027:SF14">
    <property type="entry name" value="POTASSIUM CHANNEL SUBFAMILY T MEMBER 1"/>
    <property type="match status" value="1"/>
</dbReference>
<organism evidence="16 17">
    <name type="scientific">Triplophysa tibetana</name>
    <dbReference type="NCBI Taxonomy" id="1572043"/>
    <lineage>
        <taxon>Eukaryota</taxon>
        <taxon>Metazoa</taxon>
        <taxon>Chordata</taxon>
        <taxon>Craniata</taxon>
        <taxon>Vertebrata</taxon>
        <taxon>Euteleostomi</taxon>
        <taxon>Actinopterygii</taxon>
        <taxon>Neopterygii</taxon>
        <taxon>Teleostei</taxon>
        <taxon>Ostariophysi</taxon>
        <taxon>Cypriniformes</taxon>
        <taxon>Nemacheilidae</taxon>
        <taxon>Triplophysa</taxon>
    </lineage>
</organism>
<feature type="domain" description="RCK N-terminal" evidence="15">
    <location>
        <begin position="437"/>
        <end position="573"/>
    </location>
</feature>
<evidence type="ECO:0000256" key="2">
    <source>
        <dbReference type="ARBA" id="ARBA00022448"/>
    </source>
</evidence>
<evidence type="ECO:0000256" key="14">
    <source>
        <dbReference type="SAM" id="Phobius"/>
    </source>
</evidence>
<keyword evidence="11 16" id="KW-0407">Ion channel</keyword>
<evidence type="ECO:0000256" key="8">
    <source>
        <dbReference type="ARBA" id="ARBA00022989"/>
    </source>
</evidence>
<evidence type="ECO:0000256" key="11">
    <source>
        <dbReference type="ARBA" id="ARBA00023303"/>
    </source>
</evidence>
<feature type="region of interest" description="Disordered" evidence="13">
    <location>
        <begin position="1043"/>
        <end position="1112"/>
    </location>
</feature>
<dbReference type="PROSITE" id="PS51201">
    <property type="entry name" value="RCK_N"/>
    <property type="match status" value="2"/>
</dbReference>
<keyword evidence="17" id="KW-1185">Reference proteome</keyword>
<evidence type="ECO:0000259" key="15">
    <source>
        <dbReference type="PROSITE" id="PS51201"/>
    </source>
</evidence>
<dbReference type="FunFam" id="3.40.50.720:FF:000011">
    <property type="entry name" value="Potassium channel subfamily T member 1"/>
    <property type="match status" value="1"/>
</dbReference>
<evidence type="ECO:0000256" key="4">
    <source>
        <dbReference type="ARBA" id="ARBA00022538"/>
    </source>
</evidence>
<keyword evidence="7" id="KW-0630">Potassium</keyword>
<dbReference type="Pfam" id="PF07885">
    <property type="entry name" value="Ion_trans_2"/>
    <property type="match status" value="1"/>
</dbReference>
<evidence type="ECO:0000256" key="12">
    <source>
        <dbReference type="ARBA" id="ARBA00034430"/>
    </source>
</evidence>
<feature type="transmembrane region" description="Helical" evidence="14">
    <location>
        <begin position="242"/>
        <end position="264"/>
    </location>
</feature>
<keyword evidence="4" id="KW-0633">Potassium transport</keyword>
<feature type="transmembrane region" description="Helical" evidence="14">
    <location>
        <begin position="366"/>
        <end position="384"/>
    </location>
</feature>
<feature type="domain" description="RCK N-terminal" evidence="15">
    <location>
        <begin position="857"/>
        <end position="997"/>
    </location>
</feature>
<feature type="compositionally biased region" description="Basic residues" evidence="13">
    <location>
        <begin position="1074"/>
        <end position="1090"/>
    </location>
</feature>
<evidence type="ECO:0000256" key="7">
    <source>
        <dbReference type="ARBA" id="ARBA00022958"/>
    </source>
</evidence>
<dbReference type="FunFam" id="3.40.50.720:FF:000034">
    <property type="entry name" value="Potassium channel subfamily T member 1"/>
    <property type="match status" value="1"/>
</dbReference>
<dbReference type="Gene3D" id="1.10.287.70">
    <property type="match status" value="1"/>
</dbReference>
<evidence type="ECO:0000256" key="3">
    <source>
        <dbReference type="ARBA" id="ARBA00022475"/>
    </source>
</evidence>
<dbReference type="InterPro" id="IPR047871">
    <property type="entry name" value="K_chnl_Slo-like"/>
</dbReference>
<feature type="transmembrane region" description="Helical" evidence="14">
    <location>
        <begin position="336"/>
        <end position="354"/>
    </location>
</feature>
<evidence type="ECO:0000256" key="10">
    <source>
        <dbReference type="ARBA" id="ARBA00023136"/>
    </source>
</evidence>
<dbReference type="Proteomes" id="UP000324632">
    <property type="component" value="Chromosome 6"/>
</dbReference>
<keyword evidence="5 14" id="KW-0812">Transmembrane</keyword>
<keyword evidence="6" id="KW-0631">Potassium channel</keyword>
<dbReference type="InterPro" id="IPR013099">
    <property type="entry name" value="K_chnl_dom"/>
</dbReference>
<dbReference type="InterPro" id="IPR003148">
    <property type="entry name" value="RCK_N"/>
</dbReference>
<name>A0A5A9PGB6_9TELE</name>
<dbReference type="Pfam" id="PF22614">
    <property type="entry name" value="Slo-like_RCK"/>
    <property type="match status" value="2"/>
</dbReference>
<evidence type="ECO:0000256" key="5">
    <source>
        <dbReference type="ARBA" id="ARBA00022692"/>
    </source>
</evidence>
<dbReference type="SUPFAM" id="SSF81324">
    <property type="entry name" value="Voltage-gated potassium channels"/>
    <property type="match status" value="1"/>
</dbReference>
<evidence type="ECO:0000313" key="17">
    <source>
        <dbReference type="Proteomes" id="UP000324632"/>
    </source>
</evidence>
<evidence type="ECO:0000256" key="9">
    <source>
        <dbReference type="ARBA" id="ARBA00023065"/>
    </source>
</evidence>
<dbReference type="InterPro" id="IPR036291">
    <property type="entry name" value="NAD(P)-bd_dom_sf"/>
</dbReference>
<sequence>MPEVLAREEDVVAVTFPSARRSWGKKMRDACYTNHTFEYDDGSTRRARLSSRCSSTGGGRGVVLNVQDLEMIAGSASVVPSLQTHFRFQDLLLGDQTFQNDDRYISAETSTYPRLESLWVFFGMEQKNAVPSWVNPNLVNWRLDSFGSDAGQRVHVEFYVDENTFKERLKLFFIKNQRSSLRIRIFNFCLKLLTCVLYIIRVMTDNPDQLRNTCINCNSSTTLTNDINWELIFWVDRKVPVWAIQVIVASISFMEAMLLTYLSYKGNIWEQIFQVSFLLEMLNTVPFIITIFWPPLRNLFIPVFLNCWLAKCALEGMINDLHRAIQRTHSAMFNQVLILICTLLCLVFTGTCGIQHLERAGKKSLSLFNALYFCIVTFSTVGFGDVTPQIWPSQLLVVVMICVALVVLPLQFEELIYLWMERQKSGGNYSRHRAQTERHVVLCVSTLKIDLLMDFLNEFYAHPHTQDYYVVILCPCEVDVQVRRILQIPLWSQRVIYLQGSALKNQDLLRAKMDDAEACFILSSRNEADRMAADHQTILRAWAVKDFAPNCPLCVQILKPENKFHVKFADHVVCEEEFKYAMLALNCLCPATSTLITLLVHTSRGQEGQQSPEQWQRMYGRCSGNEVYHIRLGDSMFFMEYNSKCFTYAAFHAHKKYGVCLIGVKREDNKSILLNPGPRHILAASDTCYYINITKEENSAFIFRQEADQGKGRGHCDILNSPSGLPVHSIIASMGTVALDFQNTSPTKSAVKLAPPTEKEAGSRRPSIAPVLEIADSASLLPCDLLSDQSEDEAGYLDEDVTANEFVKGYPPNSPYIGSSPTLCHLLRQKAPFCCLRLDQGCEHVSFEDAKAYGFHNKLIIVSAETAGNGLYNFIVPLRAYYRPRRELNPIVLLLDNLPDDHFLEAISCFPMVYYMGGTIDNLDSLLQCGVLYADNLVVVDKESTMSAEEDYMADAKTIVNVQTMFRLFPSLSIITELTHPSNMRFMQFRAKDCYSLALSKLEKKERDKGSNLAFMFRLPFAAGRVFSISMLDTLLYQGSVSTEGLSDTREKGEESKVLTRSSSSSDQSEHPLLRKKSMHWTRRLSRRSVKRSDSSLSFMQQRMGVSRRSEREELTELVRNRMQHLGLHTAGYNELNDQQNSISYVLINPAPDTVLQLNDVVFLIRPDPLAHVPDAPPTQSRHCRSTADTPEFNKV</sequence>
<comment type="subcellular location">
    <subcellularLocation>
        <location evidence="1">Cell membrane</location>
        <topology evidence="1">Multi-pass membrane protein</topology>
    </subcellularLocation>
</comment>
<dbReference type="GO" id="GO:0015271">
    <property type="term" value="F:outward rectifier potassium channel activity"/>
    <property type="evidence" value="ECO:0007669"/>
    <property type="project" value="TreeGrafter"/>
</dbReference>
<gene>
    <name evidence="16" type="ORF">E1301_Tti021014</name>
</gene>
<evidence type="ECO:0000313" key="16">
    <source>
        <dbReference type="EMBL" id="KAA0719727.1"/>
    </source>
</evidence>
<feature type="transmembrane region" description="Helical" evidence="14">
    <location>
        <begin position="390"/>
        <end position="412"/>
    </location>
</feature>
<feature type="compositionally biased region" description="Basic and acidic residues" evidence="13">
    <location>
        <begin position="1047"/>
        <end position="1058"/>
    </location>
</feature>
<accession>A0A5A9PGB6</accession>
<keyword evidence="2" id="KW-0813">Transport</keyword>
<dbReference type="GO" id="GO:0005886">
    <property type="term" value="C:plasma membrane"/>
    <property type="evidence" value="ECO:0007669"/>
    <property type="project" value="UniProtKB-SubCell"/>
</dbReference>
<dbReference type="PANTHER" id="PTHR10027">
    <property type="entry name" value="CALCIUM-ACTIVATED POTASSIUM CHANNEL ALPHA CHAIN"/>
    <property type="match status" value="1"/>
</dbReference>
<dbReference type="AlphaFoldDB" id="A0A5A9PGB6"/>
<protein>
    <submittedName>
        <fullName evidence="16">Potassium channel subfamily T member 1</fullName>
    </submittedName>
</protein>
<dbReference type="InterPro" id="IPR003929">
    <property type="entry name" value="K_chnl_BK_asu"/>
</dbReference>
<keyword evidence="3" id="KW-1003">Cell membrane</keyword>
<dbReference type="FunFam" id="1.10.287.70:FF:000069">
    <property type="entry name" value="Potassium sodium-activated channel subfamily T member 1"/>
    <property type="match status" value="1"/>
</dbReference>
<dbReference type="EMBL" id="SOYY01000006">
    <property type="protein sequence ID" value="KAA0719727.1"/>
    <property type="molecule type" value="Genomic_DNA"/>
</dbReference>
<comment type="caution">
    <text evidence="16">The sequence shown here is derived from an EMBL/GenBank/DDBJ whole genome shotgun (WGS) entry which is preliminary data.</text>
</comment>
<keyword evidence="10 14" id="KW-0472">Membrane</keyword>
<comment type="catalytic activity">
    <reaction evidence="12">
        <text>K(+)(in) = K(+)(out)</text>
        <dbReference type="Rhea" id="RHEA:29463"/>
        <dbReference type="ChEBI" id="CHEBI:29103"/>
    </reaction>
</comment>
<evidence type="ECO:0000256" key="1">
    <source>
        <dbReference type="ARBA" id="ARBA00004651"/>
    </source>
</evidence>
<dbReference type="Gene3D" id="3.40.50.720">
    <property type="entry name" value="NAD(P)-binding Rossmann-like Domain"/>
    <property type="match status" value="2"/>
</dbReference>
<evidence type="ECO:0000256" key="6">
    <source>
        <dbReference type="ARBA" id="ARBA00022826"/>
    </source>
</evidence>
<evidence type="ECO:0000256" key="13">
    <source>
        <dbReference type="SAM" id="MobiDB-lite"/>
    </source>
</evidence>
<proteinExistence type="predicted"/>
<feature type="transmembrane region" description="Helical" evidence="14">
    <location>
        <begin position="185"/>
        <end position="203"/>
    </location>
</feature>
<feature type="region of interest" description="Disordered" evidence="13">
    <location>
        <begin position="1173"/>
        <end position="1196"/>
    </location>
</feature>
<keyword evidence="8 14" id="KW-1133">Transmembrane helix</keyword>